<dbReference type="InterPro" id="IPR045087">
    <property type="entry name" value="Cu-oxidase_fam"/>
</dbReference>
<dbReference type="Pfam" id="PF00394">
    <property type="entry name" value="Cu-oxidase"/>
    <property type="match status" value="1"/>
</dbReference>
<comment type="caution">
    <text evidence="10">The sequence shown here is derived from an EMBL/GenBank/DDBJ whole genome shotgun (WGS) entry which is preliminary data.</text>
</comment>
<evidence type="ECO:0000256" key="2">
    <source>
        <dbReference type="ARBA" id="ARBA00022723"/>
    </source>
</evidence>
<gene>
    <name evidence="10" type="ORF">PG994_006800</name>
</gene>
<feature type="region of interest" description="Disordered" evidence="5">
    <location>
        <begin position="658"/>
        <end position="678"/>
    </location>
</feature>
<dbReference type="SUPFAM" id="SSF49503">
    <property type="entry name" value="Cupredoxins"/>
    <property type="match status" value="3"/>
</dbReference>
<evidence type="ECO:0000259" key="7">
    <source>
        <dbReference type="Pfam" id="PF00394"/>
    </source>
</evidence>
<proteinExistence type="inferred from homology"/>
<dbReference type="Proteomes" id="UP001480595">
    <property type="component" value="Unassembled WGS sequence"/>
</dbReference>
<evidence type="ECO:0000256" key="5">
    <source>
        <dbReference type="SAM" id="MobiDB-lite"/>
    </source>
</evidence>
<evidence type="ECO:0000256" key="4">
    <source>
        <dbReference type="ARBA" id="ARBA00023008"/>
    </source>
</evidence>
<organism evidence="10 11">
    <name type="scientific">Apiospora phragmitis</name>
    <dbReference type="NCBI Taxonomy" id="2905665"/>
    <lineage>
        <taxon>Eukaryota</taxon>
        <taxon>Fungi</taxon>
        <taxon>Dikarya</taxon>
        <taxon>Ascomycota</taxon>
        <taxon>Pezizomycotina</taxon>
        <taxon>Sordariomycetes</taxon>
        <taxon>Xylariomycetidae</taxon>
        <taxon>Amphisphaeriales</taxon>
        <taxon>Apiosporaceae</taxon>
        <taxon>Apiospora</taxon>
    </lineage>
</organism>
<dbReference type="Gene3D" id="2.60.40.420">
    <property type="entry name" value="Cupredoxins - blue copper proteins"/>
    <property type="match status" value="3"/>
</dbReference>
<dbReference type="EMBL" id="JAQQWL010000006">
    <property type="protein sequence ID" value="KAK8070184.1"/>
    <property type="molecule type" value="Genomic_DNA"/>
</dbReference>
<dbReference type="PANTHER" id="PTHR11709">
    <property type="entry name" value="MULTI-COPPER OXIDASE"/>
    <property type="match status" value="1"/>
</dbReference>
<feature type="region of interest" description="Disordered" evidence="5">
    <location>
        <begin position="307"/>
        <end position="387"/>
    </location>
</feature>
<accession>A0ABR1VG17</accession>
<evidence type="ECO:0000256" key="6">
    <source>
        <dbReference type="SAM" id="SignalP"/>
    </source>
</evidence>
<feature type="domain" description="Plastocyanin-like" evidence="7">
    <location>
        <begin position="169"/>
        <end position="297"/>
    </location>
</feature>
<feature type="chain" id="PRO_5047364332" evidence="6">
    <location>
        <begin position="22"/>
        <end position="696"/>
    </location>
</feature>
<dbReference type="Pfam" id="PF07731">
    <property type="entry name" value="Cu-oxidase_2"/>
    <property type="match status" value="1"/>
</dbReference>
<dbReference type="InterPro" id="IPR011707">
    <property type="entry name" value="Cu-oxidase-like_N"/>
</dbReference>
<dbReference type="InterPro" id="IPR008972">
    <property type="entry name" value="Cupredoxin"/>
</dbReference>
<dbReference type="RefSeq" id="XP_066717478.1">
    <property type="nucleotide sequence ID" value="XM_066858209.1"/>
</dbReference>
<evidence type="ECO:0000256" key="3">
    <source>
        <dbReference type="ARBA" id="ARBA00023002"/>
    </source>
</evidence>
<dbReference type="InterPro" id="IPR002355">
    <property type="entry name" value="Cu_oxidase_Cu_BS"/>
</dbReference>
<dbReference type="PANTHER" id="PTHR11709:SF361">
    <property type="entry name" value="IRON TRANSPORT MULTICOPPER OXIDASE FET3"/>
    <property type="match status" value="1"/>
</dbReference>
<protein>
    <submittedName>
        <fullName evidence="10">Multicopper oxidase</fullName>
    </submittedName>
</protein>
<sequence length="696" mass="77323">MYSFTKKALALGLLLPGEAFAAVRNFHWNLTYEPIPGTAKETILINGKWPPEPIEVDQHDRIVLRVVNDPLKGVSDGISVHAHGFLQQDNNLQDGPVGVTQCIVSGCIIVYLHSLSRYTWDVTQVGTFWVHSHHAGQYPYGLRSPLIVRSADEPAYYGYDAGSDYVMDVTDNWIQSMADVEADFKTGRCCFDYQEYTLCGMEIPPDNALVHDDLSCSHTYEAKKSTNMRVRIINMSASSSFYVFADNPDVEMTVIEADGVPFLNTGNAMVKSLQIHPGQRYSVLVRSDKSFNIYSVLDPDKYSGNSCQQLNDFPSGMDRNVGAGFRSGRPGSGDGHAKRSWGTPSMAQRGGQTQRGGQGSGNVFAPKGQGKRQQNGQDKGSTKNDTEASGWNYALMATARFDIGDGQVPAPYFRPTPFCTDTSKPCYVRYTDDRRQSLINLPAHAADERQQMDETWATSGRLQPRDAQPRILFDDDSIVIDVRLTARPGALRFGNMNDKDWEVPEVPLLLRQTQAWGDCPKPDFVSGQALDVAYGSNNTWYAKRGTNVFFIVGSETGPHPFHFHGHDFQVLYVGKEDPALAPLDRYNSTDVKLPTADDLRSGHLAMPDYPLRRDTIFINSKTYSIIAITAKNPGAWFLHCHNDFHSVTGMAGTLIVDSPDDAGVEQPRGRPGRVGPVRLQDAQRRRLRRMEGHVLL</sequence>
<dbReference type="InterPro" id="IPR011706">
    <property type="entry name" value="Cu-oxidase_C"/>
</dbReference>
<reference evidence="10 11" key="1">
    <citation type="submission" date="2023-01" db="EMBL/GenBank/DDBJ databases">
        <title>Analysis of 21 Apiospora genomes using comparative genomics revels a genus with tremendous synthesis potential of carbohydrate active enzymes and secondary metabolites.</title>
        <authorList>
            <person name="Sorensen T."/>
        </authorList>
    </citation>
    <scope>NUCLEOTIDE SEQUENCE [LARGE SCALE GENOMIC DNA]</scope>
    <source>
        <strain evidence="10 11">CBS 135458</strain>
    </source>
</reference>
<dbReference type="GeneID" id="92091272"/>
<feature type="domain" description="Plastocyanin-like" evidence="9">
    <location>
        <begin position="32"/>
        <end position="151"/>
    </location>
</feature>
<keyword evidence="4" id="KW-0186">Copper</keyword>
<dbReference type="PROSITE" id="PS00080">
    <property type="entry name" value="MULTICOPPER_OXIDASE2"/>
    <property type="match status" value="1"/>
</dbReference>
<dbReference type="Pfam" id="PF07732">
    <property type="entry name" value="Cu-oxidase_3"/>
    <property type="match status" value="1"/>
</dbReference>
<evidence type="ECO:0000256" key="1">
    <source>
        <dbReference type="ARBA" id="ARBA00010609"/>
    </source>
</evidence>
<evidence type="ECO:0000259" key="9">
    <source>
        <dbReference type="Pfam" id="PF07732"/>
    </source>
</evidence>
<feature type="signal peptide" evidence="6">
    <location>
        <begin position="1"/>
        <end position="21"/>
    </location>
</feature>
<dbReference type="InterPro" id="IPR001117">
    <property type="entry name" value="Cu-oxidase_2nd"/>
</dbReference>
<evidence type="ECO:0000259" key="8">
    <source>
        <dbReference type="Pfam" id="PF07731"/>
    </source>
</evidence>
<evidence type="ECO:0000313" key="10">
    <source>
        <dbReference type="EMBL" id="KAK8070184.1"/>
    </source>
</evidence>
<evidence type="ECO:0000313" key="11">
    <source>
        <dbReference type="Proteomes" id="UP001480595"/>
    </source>
</evidence>
<keyword evidence="11" id="KW-1185">Reference proteome</keyword>
<keyword evidence="2" id="KW-0479">Metal-binding</keyword>
<comment type="similarity">
    <text evidence="1">Belongs to the multicopper oxidase family.</text>
</comment>
<name>A0ABR1VG17_9PEZI</name>
<keyword evidence="6" id="KW-0732">Signal</keyword>
<keyword evidence="3" id="KW-0560">Oxidoreductase</keyword>
<feature type="domain" description="Plastocyanin-like" evidence="8">
    <location>
        <begin position="549"/>
        <end position="658"/>
    </location>
</feature>